<geneLocation type="plasmid" evidence="1">
    <name>p1</name>
</geneLocation>
<keyword evidence="1" id="KW-0614">Plasmid</keyword>
<sequence length="127" mass="14066">MKTMLLNSVVRIARLQGLAKILDLSRVAASFIGETDTKRLDGFSHAQQLVEKSLATIEEDDSVEAQQIAIEWLDAAYGELESASKSAAEGQSFRSMLVHRQCEVILTAITKLLIAWRHDLLNARGEL</sequence>
<dbReference type="EMBL" id="CP115922">
    <property type="protein sequence ID" value="XCD19120.1"/>
    <property type="molecule type" value="Genomic_DNA"/>
</dbReference>
<protein>
    <submittedName>
        <fullName evidence="1">Uncharacterized protein</fullName>
    </submittedName>
</protein>
<reference evidence="1" key="1">
    <citation type="submission" date="2023-01" db="EMBL/GenBank/DDBJ databases">
        <title>Vibrio sp. CB1-14 genome sequencing.</title>
        <authorList>
            <person name="Otstavnykh N."/>
            <person name="Isaeva M."/>
            <person name="Meleshko D."/>
        </authorList>
    </citation>
    <scope>NUCLEOTIDE SEQUENCE</scope>
    <source>
        <strain evidence="1">CB1-14</strain>
        <plasmid evidence="1">p1</plasmid>
    </source>
</reference>
<gene>
    <name evidence="1" type="ORF">PG915_24600</name>
</gene>
<dbReference type="RefSeq" id="WP_353500247.1">
    <property type="nucleotide sequence ID" value="NZ_CP115922.1"/>
</dbReference>
<proteinExistence type="predicted"/>
<name>A0AAU8BQX3_9VIBR</name>
<dbReference type="AlphaFoldDB" id="A0AAU8BQX3"/>
<dbReference type="KEGG" id="vck:PG915_24600"/>
<accession>A0AAU8BQX3</accession>
<organism evidence="1">
    <name type="scientific">Vibrio chaetopteri</name>
    <dbReference type="NCBI Taxonomy" id="3016528"/>
    <lineage>
        <taxon>Bacteria</taxon>
        <taxon>Pseudomonadati</taxon>
        <taxon>Pseudomonadota</taxon>
        <taxon>Gammaproteobacteria</taxon>
        <taxon>Vibrionales</taxon>
        <taxon>Vibrionaceae</taxon>
        <taxon>Vibrio</taxon>
    </lineage>
</organism>
<evidence type="ECO:0000313" key="1">
    <source>
        <dbReference type="EMBL" id="XCD19120.1"/>
    </source>
</evidence>